<dbReference type="Pfam" id="PF13384">
    <property type="entry name" value="HTH_23"/>
    <property type="match status" value="1"/>
</dbReference>
<name>A0A0F9TUY6_9ZZZZ</name>
<protein>
    <submittedName>
        <fullName evidence="2">Uncharacterized protein</fullName>
    </submittedName>
</protein>
<gene>
    <name evidence="2" type="ORF">LCGC14_0685520</name>
</gene>
<organism evidence="2">
    <name type="scientific">marine sediment metagenome</name>
    <dbReference type="NCBI Taxonomy" id="412755"/>
    <lineage>
        <taxon>unclassified sequences</taxon>
        <taxon>metagenomes</taxon>
        <taxon>ecological metagenomes</taxon>
    </lineage>
</organism>
<feature type="region of interest" description="Disordered" evidence="1">
    <location>
        <begin position="218"/>
        <end position="240"/>
    </location>
</feature>
<reference evidence="2" key="1">
    <citation type="journal article" date="2015" name="Nature">
        <title>Complex archaea that bridge the gap between prokaryotes and eukaryotes.</title>
        <authorList>
            <person name="Spang A."/>
            <person name="Saw J.H."/>
            <person name="Jorgensen S.L."/>
            <person name="Zaremba-Niedzwiedzka K."/>
            <person name="Martijn J."/>
            <person name="Lind A.E."/>
            <person name="van Eijk R."/>
            <person name="Schleper C."/>
            <person name="Guy L."/>
            <person name="Ettema T.J."/>
        </authorList>
    </citation>
    <scope>NUCLEOTIDE SEQUENCE</scope>
</reference>
<comment type="caution">
    <text evidence="2">The sequence shown here is derived from an EMBL/GenBank/DDBJ whole genome shotgun (WGS) entry which is preliminary data.</text>
</comment>
<sequence length="240" mass="26010">MKTGRPKRLKLEQRIELARRYHAGETPKVLAEAYGVSRRHVTRLAKEEQGEGLAVRDPSERVSFRASASELAAFDAEWQTRGFANRSQALNAVLRGRCGFLDVPRDLVAEFCASWRQAKDVSDAGLALAKAVHRGKVSVSSEDRALLVSLLDLAQCMSRELGQMKDAAQVRRKRDWPLKEEEDAALRALPDQPTRAASGLRLVAGEGGREGARKSVALGSRGGAAPEGGAAVIDRSISNG</sequence>
<accession>A0A0F9TUY6</accession>
<dbReference type="AlphaFoldDB" id="A0A0F9TUY6"/>
<evidence type="ECO:0000256" key="1">
    <source>
        <dbReference type="SAM" id="MobiDB-lite"/>
    </source>
</evidence>
<evidence type="ECO:0000313" key="2">
    <source>
        <dbReference type="EMBL" id="KKN45198.1"/>
    </source>
</evidence>
<proteinExistence type="predicted"/>
<dbReference type="EMBL" id="LAZR01001406">
    <property type="protein sequence ID" value="KKN45198.1"/>
    <property type="molecule type" value="Genomic_DNA"/>
</dbReference>